<evidence type="ECO:0000256" key="1">
    <source>
        <dbReference type="ARBA" id="ARBA00022729"/>
    </source>
</evidence>
<evidence type="ECO:0000313" key="7">
    <source>
        <dbReference type="EMBL" id="MFC4362542.1"/>
    </source>
</evidence>
<keyword evidence="3 4" id="KW-0961">Cell wall biogenesis/degradation</keyword>
<dbReference type="RefSeq" id="WP_290265382.1">
    <property type="nucleotide sequence ID" value="NZ_JAUFQG010000006.1"/>
</dbReference>
<dbReference type="InterPro" id="IPR036680">
    <property type="entry name" value="SPOR-like_sf"/>
</dbReference>
<dbReference type="InterPro" id="IPR034718">
    <property type="entry name" value="RlpA"/>
</dbReference>
<evidence type="ECO:0000259" key="6">
    <source>
        <dbReference type="PROSITE" id="PS51724"/>
    </source>
</evidence>
<dbReference type="Pfam" id="PF05036">
    <property type="entry name" value="SPOR"/>
    <property type="match status" value="1"/>
</dbReference>
<evidence type="ECO:0000313" key="8">
    <source>
        <dbReference type="Proteomes" id="UP001595840"/>
    </source>
</evidence>
<keyword evidence="2 4" id="KW-0456">Lyase</keyword>
<evidence type="ECO:0000256" key="3">
    <source>
        <dbReference type="ARBA" id="ARBA00023316"/>
    </source>
</evidence>
<proteinExistence type="inferred from homology"/>
<dbReference type="InterPro" id="IPR007730">
    <property type="entry name" value="SPOR-like_dom"/>
</dbReference>
<evidence type="ECO:0000256" key="2">
    <source>
        <dbReference type="ARBA" id="ARBA00023239"/>
    </source>
</evidence>
<protein>
    <recommendedName>
        <fullName evidence="4">Endolytic peptidoglycan transglycosylase RlpA</fullName>
        <ecNumber evidence="4">4.2.2.-</ecNumber>
    </recommendedName>
</protein>
<keyword evidence="8" id="KW-1185">Reference proteome</keyword>
<dbReference type="Gene3D" id="3.30.70.1070">
    <property type="entry name" value="Sporulation related repeat"/>
    <property type="match status" value="1"/>
</dbReference>
<organism evidence="7 8">
    <name type="scientific">Simiduia curdlanivorans</name>
    <dbReference type="NCBI Taxonomy" id="1492769"/>
    <lineage>
        <taxon>Bacteria</taxon>
        <taxon>Pseudomonadati</taxon>
        <taxon>Pseudomonadota</taxon>
        <taxon>Gammaproteobacteria</taxon>
        <taxon>Cellvibrionales</taxon>
        <taxon>Cellvibrionaceae</taxon>
        <taxon>Simiduia</taxon>
    </lineage>
</organism>
<dbReference type="InterPro" id="IPR009009">
    <property type="entry name" value="RlpA-like_DPBB"/>
</dbReference>
<dbReference type="Proteomes" id="UP001595840">
    <property type="component" value="Unassembled WGS sequence"/>
</dbReference>
<dbReference type="EMBL" id="JBHSCX010000007">
    <property type="protein sequence ID" value="MFC4362542.1"/>
    <property type="molecule type" value="Genomic_DNA"/>
</dbReference>
<feature type="domain" description="SPOR" evidence="6">
    <location>
        <begin position="238"/>
        <end position="316"/>
    </location>
</feature>
<dbReference type="EC" id="4.2.2.-" evidence="4"/>
<dbReference type="NCBIfam" id="TIGR00413">
    <property type="entry name" value="rlpA"/>
    <property type="match status" value="1"/>
</dbReference>
<dbReference type="InterPro" id="IPR012997">
    <property type="entry name" value="RplA"/>
</dbReference>
<comment type="similarity">
    <text evidence="4 5">Belongs to the RlpA family.</text>
</comment>
<evidence type="ECO:0000256" key="4">
    <source>
        <dbReference type="HAMAP-Rule" id="MF_02071"/>
    </source>
</evidence>
<dbReference type="HAMAP" id="MF_02071">
    <property type="entry name" value="RlpA"/>
    <property type="match status" value="1"/>
</dbReference>
<comment type="caution">
    <text evidence="7">The sequence shown here is derived from an EMBL/GenBank/DDBJ whole genome shotgun (WGS) entry which is preliminary data.</text>
</comment>
<dbReference type="SUPFAM" id="SSF50685">
    <property type="entry name" value="Barwin-like endoglucanases"/>
    <property type="match status" value="1"/>
</dbReference>
<name>A0ABV8V3X9_9GAMM</name>
<gene>
    <name evidence="4" type="primary">rlpA</name>
    <name evidence="7" type="ORF">ACFOX3_09515</name>
</gene>
<dbReference type="PROSITE" id="PS51724">
    <property type="entry name" value="SPOR"/>
    <property type="match status" value="1"/>
</dbReference>
<sequence>MNVNNVIGNVRRGLVLCVGLSIVSCVNQPAPKSTSSAPMSSDEYQATRYDVEKDFGPDSAVDVSHVRDAIPKIEPRTSAGNKNPYTVLGTTYSLLEPDVAYQEEGMASWYGNKFHGHQTSNGEIYDMYGMTAAHKTLRIPTYVKVTNLDNLKTVVVRVNDRGPFHGGRIIDLSYAAASKLGYADKGTARVRVEAINVQSWVQHPGQESTEAHALAVGEPTRVSGKTIEQAREASADNYPLPSNTFLQAGAFSSKVSATEMRNTLGGLTHYPVFVTQADKNSLYRVRIGPILNNFDLVQLRDLVFRKGGVRPHMVQQ</sequence>
<dbReference type="SUPFAM" id="SSF110997">
    <property type="entry name" value="Sporulation related repeat"/>
    <property type="match status" value="1"/>
</dbReference>
<dbReference type="Pfam" id="PF03330">
    <property type="entry name" value="DPBB_1"/>
    <property type="match status" value="1"/>
</dbReference>
<dbReference type="CDD" id="cd22268">
    <property type="entry name" value="DPBB_RlpA-like"/>
    <property type="match status" value="1"/>
</dbReference>
<comment type="function">
    <text evidence="4">Lytic transglycosylase with a strong preference for naked glycan strands that lack stem peptides.</text>
</comment>
<keyword evidence="1" id="KW-0732">Signal</keyword>
<dbReference type="Gene3D" id="2.40.40.10">
    <property type="entry name" value="RlpA-like domain"/>
    <property type="match status" value="1"/>
</dbReference>
<dbReference type="PANTHER" id="PTHR34183:SF1">
    <property type="entry name" value="ENDOLYTIC PEPTIDOGLYCAN TRANSGLYCOSYLASE RLPA"/>
    <property type="match status" value="1"/>
</dbReference>
<dbReference type="InterPro" id="IPR036908">
    <property type="entry name" value="RlpA-like_sf"/>
</dbReference>
<accession>A0ABV8V3X9</accession>
<dbReference type="PANTHER" id="PTHR34183">
    <property type="entry name" value="ENDOLYTIC PEPTIDOGLYCAN TRANSGLYCOSYLASE RLPA"/>
    <property type="match status" value="1"/>
</dbReference>
<evidence type="ECO:0000256" key="5">
    <source>
        <dbReference type="RuleBase" id="RU003495"/>
    </source>
</evidence>
<reference evidence="8" key="1">
    <citation type="journal article" date="2019" name="Int. J. Syst. Evol. Microbiol.">
        <title>The Global Catalogue of Microorganisms (GCM) 10K type strain sequencing project: providing services to taxonomists for standard genome sequencing and annotation.</title>
        <authorList>
            <consortium name="The Broad Institute Genomics Platform"/>
            <consortium name="The Broad Institute Genome Sequencing Center for Infectious Disease"/>
            <person name="Wu L."/>
            <person name="Ma J."/>
        </authorList>
    </citation>
    <scope>NUCLEOTIDE SEQUENCE [LARGE SCALE GENOMIC DNA]</scope>
    <source>
        <strain evidence="8">CECT 8570</strain>
    </source>
</reference>